<comment type="function">
    <text evidence="3 4">Together with the chaperonin GroEL, plays an essential role in assisting protein folding. The GroEL-GroES system forms a nano-cage that allows encapsulation of the non-native substrate proteins and provides a physical environment optimized to promote and accelerate protein folding. GroES binds to the apical surface of the GroEL ring, thereby capping the opening of the GroEL channel.</text>
</comment>
<dbReference type="AlphaFoldDB" id="A0A832H2Q6"/>
<dbReference type="GO" id="GO:0046872">
    <property type="term" value="F:metal ion binding"/>
    <property type="evidence" value="ECO:0007669"/>
    <property type="project" value="TreeGrafter"/>
</dbReference>
<keyword evidence="2 3" id="KW-0143">Chaperone</keyword>
<dbReference type="FunFam" id="2.30.33.40:FF:000001">
    <property type="entry name" value="10 kDa chaperonin"/>
    <property type="match status" value="1"/>
</dbReference>
<name>A0A832H2Q6_9CYAN</name>
<dbReference type="Pfam" id="PF00166">
    <property type="entry name" value="Cpn10"/>
    <property type="match status" value="1"/>
</dbReference>
<dbReference type="CDD" id="cd00320">
    <property type="entry name" value="cpn10"/>
    <property type="match status" value="1"/>
</dbReference>
<evidence type="ECO:0000256" key="2">
    <source>
        <dbReference type="ARBA" id="ARBA00023186"/>
    </source>
</evidence>
<dbReference type="SUPFAM" id="SSF50129">
    <property type="entry name" value="GroES-like"/>
    <property type="match status" value="1"/>
</dbReference>
<evidence type="ECO:0000256" key="4">
    <source>
        <dbReference type="RuleBase" id="RU000535"/>
    </source>
</evidence>
<dbReference type="SMART" id="SM00883">
    <property type="entry name" value="Cpn10"/>
    <property type="match status" value="1"/>
</dbReference>
<dbReference type="GO" id="GO:0044183">
    <property type="term" value="F:protein folding chaperone"/>
    <property type="evidence" value="ECO:0007669"/>
    <property type="project" value="InterPro"/>
</dbReference>
<dbReference type="GO" id="GO:0005737">
    <property type="term" value="C:cytoplasm"/>
    <property type="evidence" value="ECO:0007669"/>
    <property type="project" value="UniProtKB-SubCell"/>
</dbReference>
<comment type="subcellular location">
    <subcellularLocation>
        <location evidence="3">Cytoplasm</location>
    </subcellularLocation>
</comment>
<evidence type="ECO:0000313" key="5">
    <source>
        <dbReference type="EMBL" id="HGW93272.1"/>
    </source>
</evidence>
<gene>
    <name evidence="3" type="primary">groES</name>
    <name evidence="3" type="synonym">groS</name>
    <name evidence="5" type="ORF">ENR47_03150</name>
</gene>
<reference evidence="5" key="1">
    <citation type="journal article" date="2020" name="mSystems">
        <title>Genome- and Community-Level Interaction Insights into Carbon Utilization and Element Cycling Functions of Hydrothermarchaeota in Hydrothermal Sediment.</title>
        <authorList>
            <person name="Zhou Z."/>
            <person name="Liu Y."/>
            <person name="Xu W."/>
            <person name="Pan J."/>
            <person name="Luo Z.H."/>
            <person name="Li M."/>
        </authorList>
    </citation>
    <scope>NUCLEOTIDE SEQUENCE [LARGE SCALE GENOMIC DNA]</scope>
    <source>
        <strain evidence="5">SpSt-402</strain>
    </source>
</reference>
<comment type="caution">
    <text evidence="5">The sequence shown here is derived from an EMBL/GenBank/DDBJ whole genome shotgun (WGS) entry which is preliminary data.</text>
</comment>
<dbReference type="GO" id="GO:0051087">
    <property type="term" value="F:protein-folding chaperone binding"/>
    <property type="evidence" value="ECO:0007669"/>
    <property type="project" value="TreeGrafter"/>
</dbReference>
<dbReference type="PANTHER" id="PTHR10772">
    <property type="entry name" value="10 KDA HEAT SHOCK PROTEIN"/>
    <property type="match status" value="1"/>
</dbReference>
<dbReference type="InterPro" id="IPR037124">
    <property type="entry name" value="Chaperonin_GroES_sf"/>
</dbReference>
<dbReference type="PANTHER" id="PTHR10772:SF58">
    <property type="entry name" value="CO-CHAPERONIN GROES"/>
    <property type="match status" value="1"/>
</dbReference>
<dbReference type="GO" id="GO:0005524">
    <property type="term" value="F:ATP binding"/>
    <property type="evidence" value="ECO:0007669"/>
    <property type="project" value="InterPro"/>
</dbReference>
<accession>A0A832H2Q6</accession>
<comment type="subunit">
    <text evidence="3">Heptamer of 7 subunits arranged in a ring. Interacts with the chaperonin GroEL.</text>
</comment>
<dbReference type="HAMAP" id="MF_00580">
    <property type="entry name" value="CH10"/>
    <property type="match status" value="1"/>
</dbReference>
<proteinExistence type="inferred from homology"/>
<evidence type="ECO:0000256" key="3">
    <source>
        <dbReference type="HAMAP-Rule" id="MF_00580"/>
    </source>
</evidence>
<dbReference type="InterPro" id="IPR020818">
    <property type="entry name" value="Chaperonin_GroES"/>
</dbReference>
<dbReference type="GO" id="GO:0051082">
    <property type="term" value="F:unfolded protein binding"/>
    <property type="evidence" value="ECO:0007669"/>
    <property type="project" value="TreeGrafter"/>
</dbReference>
<dbReference type="Gene3D" id="2.30.33.40">
    <property type="entry name" value="GroES chaperonin"/>
    <property type="match status" value="1"/>
</dbReference>
<dbReference type="PRINTS" id="PR00297">
    <property type="entry name" value="CHAPERONIN10"/>
</dbReference>
<sequence>MAISLNSSTVIQPFGDLIFIKMVVPKDKTDNGIFLPASVQEKPQVGEITAIGPGKFRKNGSRQQADVKVGDKVLYSMYGGTEIHLGNEDYILIAEKDVLAIVG</sequence>
<evidence type="ECO:0000256" key="1">
    <source>
        <dbReference type="ARBA" id="ARBA00006975"/>
    </source>
</evidence>
<protein>
    <recommendedName>
        <fullName evidence="3">Co-chaperonin GroES</fullName>
    </recommendedName>
    <alternativeName>
        <fullName evidence="3">10 kDa chaperonin</fullName>
    </alternativeName>
    <alternativeName>
        <fullName evidence="3">Chaperonin-10</fullName>
        <shortName evidence="3">Cpn10</shortName>
    </alternativeName>
</protein>
<dbReference type="EMBL" id="DSRD01000208">
    <property type="protein sequence ID" value="HGW93272.1"/>
    <property type="molecule type" value="Genomic_DNA"/>
</dbReference>
<organism evidence="5">
    <name type="scientific">Oscillatoriales cyanobacterium SpSt-402</name>
    <dbReference type="NCBI Taxonomy" id="2282168"/>
    <lineage>
        <taxon>Bacteria</taxon>
        <taxon>Bacillati</taxon>
        <taxon>Cyanobacteriota</taxon>
        <taxon>Cyanophyceae</taxon>
        <taxon>Oscillatoriophycideae</taxon>
        <taxon>Oscillatoriales</taxon>
    </lineage>
</organism>
<dbReference type="InterPro" id="IPR011032">
    <property type="entry name" value="GroES-like_sf"/>
</dbReference>
<keyword evidence="3" id="KW-0963">Cytoplasm</keyword>
<comment type="similarity">
    <text evidence="1 3 4">Belongs to the GroES chaperonin family.</text>
</comment>